<dbReference type="SUPFAM" id="SSF46689">
    <property type="entry name" value="Homeodomain-like"/>
    <property type="match status" value="1"/>
</dbReference>
<evidence type="ECO:0000256" key="4">
    <source>
        <dbReference type="PROSITE-ProRule" id="PRU00335"/>
    </source>
</evidence>
<feature type="domain" description="HTH tetR-type" evidence="5">
    <location>
        <begin position="16"/>
        <end position="76"/>
    </location>
</feature>
<evidence type="ECO:0000256" key="2">
    <source>
        <dbReference type="ARBA" id="ARBA00023125"/>
    </source>
</evidence>
<dbReference type="InterPro" id="IPR009057">
    <property type="entry name" value="Homeodomain-like_sf"/>
</dbReference>
<dbReference type="PANTHER" id="PTHR30055:SF238">
    <property type="entry name" value="MYCOFACTOCIN BIOSYNTHESIS TRANSCRIPTIONAL REGULATOR MFTR-RELATED"/>
    <property type="match status" value="1"/>
</dbReference>
<keyword evidence="1" id="KW-0805">Transcription regulation</keyword>
<evidence type="ECO:0000259" key="5">
    <source>
        <dbReference type="PROSITE" id="PS50977"/>
    </source>
</evidence>
<protein>
    <submittedName>
        <fullName evidence="6">TetR family transcriptional regulator</fullName>
    </submittedName>
</protein>
<dbReference type="InterPro" id="IPR001647">
    <property type="entry name" value="HTH_TetR"/>
</dbReference>
<dbReference type="InterPro" id="IPR050109">
    <property type="entry name" value="HTH-type_TetR-like_transc_reg"/>
</dbReference>
<dbReference type="InterPro" id="IPR041347">
    <property type="entry name" value="MftR_C"/>
</dbReference>
<dbReference type="Proteomes" id="UP001597338">
    <property type="component" value="Unassembled WGS sequence"/>
</dbReference>
<feature type="DNA-binding region" description="H-T-H motif" evidence="4">
    <location>
        <begin position="39"/>
        <end position="58"/>
    </location>
</feature>
<sequence>MTANQAGQGVRARAREAMRAEVALAVQDLVLERGYDETTVDDICASAEISRSTFFRYFPSKEDALFGTTADAGERLRDALTARPGSETPWAALRHALDALIEQYEGHDERTRRLTRLIVSNPALAARHREKNARWQELLRPEVARRIGADPADVSDPRAHAVIASALGCVEAALAAWTQSARPQPIATLLDRAMGATSALG</sequence>
<comment type="caution">
    <text evidence="6">The sequence shown here is derived from an EMBL/GenBank/DDBJ whole genome shotgun (WGS) entry which is preliminary data.</text>
</comment>
<evidence type="ECO:0000256" key="3">
    <source>
        <dbReference type="ARBA" id="ARBA00023163"/>
    </source>
</evidence>
<evidence type="ECO:0000313" key="7">
    <source>
        <dbReference type="Proteomes" id="UP001597338"/>
    </source>
</evidence>
<accession>A0ABW4V343</accession>
<name>A0ABW4V343_9MICO</name>
<dbReference type="Pfam" id="PF17754">
    <property type="entry name" value="TetR_C_14"/>
    <property type="match status" value="1"/>
</dbReference>
<evidence type="ECO:0000313" key="6">
    <source>
        <dbReference type="EMBL" id="MFD2025215.1"/>
    </source>
</evidence>
<keyword evidence="3" id="KW-0804">Transcription</keyword>
<gene>
    <name evidence="6" type="ORF">ACFSL2_06805</name>
</gene>
<dbReference type="Gene3D" id="1.10.10.60">
    <property type="entry name" value="Homeodomain-like"/>
    <property type="match status" value="1"/>
</dbReference>
<dbReference type="Pfam" id="PF00440">
    <property type="entry name" value="TetR_N"/>
    <property type="match status" value="1"/>
</dbReference>
<dbReference type="EMBL" id="JBHUHF010000001">
    <property type="protein sequence ID" value="MFD2025215.1"/>
    <property type="molecule type" value="Genomic_DNA"/>
</dbReference>
<evidence type="ECO:0000256" key="1">
    <source>
        <dbReference type="ARBA" id="ARBA00023015"/>
    </source>
</evidence>
<keyword evidence="7" id="KW-1185">Reference proteome</keyword>
<organism evidence="6 7">
    <name type="scientific">Promicromonospora aerolata</name>
    <dbReference type="NCBI Taxonomy" id="195749"/>
    <lineage>
        <taxon>Bacteria</taxon>
        <taxon>Bacillati</taxon>
        <taxon>Actinomycetota</taxon>
        <taxon>Actinomycetes</taxon>
        <taxon>Micrococcales</taxon>
        <taxon>Promicromonosporaceae</taxon>
        <taxon>Promicromonospora</taxon>
    </lineage>
</organism>
<keyword evidence="2 4" id="KW-0238">DNA-binding</keyword>
<dbReference type="PANTHER" id="PTHR30055">
    <property type="entry name" value="HTH-TYPE TRANSCRIPTIONAL REGULATOR RUTR"/>
    <property type="match status" value="1"/>
</dbReference>
<dbReference type="PROSITE" id="PS50977">
    <property type="entry name" value="HTH_TETR_2"/>
    <property type="match status" value="1"/>
</dbReference>
<proteinExistence type="predicted"/>
<dbReference type="Gene3D" id="1.10.357.10">
    <property type="entry name" value="Tetracycline Repressor, domain 2"/>
    <property type="match status" value="1"/>
</dbReference>
<reference evidence="7" key="1">
    <citation type="journal article" date="2019" name="Int. J. Syst. Evol. Microbiol.">
        <title>The Global Catalogue of Microorganisms (GCM) 10K type strain sequencing project: providing services to taxonomists for standard genome sequencing and annotation.</title>
        <authorList>
            <consortium name="The Broad Institute Genomics Platform"/>
            <consortium name="The Broad Institute Genome Sequencing Center for Infectious Disease"/>
            <person name="Wu L."/>
            <person name="Ma J."/>
        </authorList>
    </citation>
    <scope>NUCLEOTIDE SEQUENCE [LARGE SCALE GENOMIC DNA]</scope>
    <source>
        <strain evidence="7">CCM 7043</strain>
    </source>
</reference>
<dbReference type="RefSeq" id="WP_377197121.1">
    <property type="nucleotide sequence ID" value="NZ_JBHUHF010000001.1"/>
</dbReference>